<dbReference type="PANTHER" id="PTHR11360">
    <property type="entry name" value="MONOCARBOXYLATE TRANSPORTER"/>
    <property type="match status" value="1"/>
</dbReference>
<feature type="transmembrane region" description="Helical" evidence="5">
    <location>
        <begin position="18"/>
        <end position="35"/>
    </location>
</feature>
<keyword evidence="4 5" id="KW-0472">Membrane</keyword>
<dbReference type="SUPFAM" id="SSF103473">
    <property type="entry name" value="MFS general substrate transporter"/>
    <property type="match status" value="1"/>
</dbReference>
<dbReference type="InterPro" id="IPR020846">
    <property type="entry name" value="MFS_dom"/>
</dbReference>
<evidence type="ECO:0000259" key="6">
    <source>
        <dbReference type="PROSITE" id="PS50850"/>
    </source>
</evidence>
<name>A0A160KU91_9MICO</name>
<dbReference type="STRING" id="33888.A6122_2012"/>
<dbReference type="Pfam" id="PF07690">
    <property type="entry name" value="MFS_1"/>
    <property type="match status" value="1"/>
</dbReference>
<evidence type="ECO:0000256" key="2">
    <source>
        <dbReference type="ARBA" id="ARBA00022692"/>
    </source>
</evidence>
<evidence type="ECO:0000313" key="8">
    <source>
        <dbReference type="Proteomes" id="UP000077071"/>
    </source>
</evidence>
<feature type="transmembrane region" description="Helical" evidence="5">
    <location>
        <begin position="85"/>
        <end position="104"/>
    </location>
</feature>
<accession>A0A160KU91</accession>
<dbReference type="RefSeq" id="WP_068254634.1">
    <property type="nucleotide sequence ID" value="NZ_CP015515.1"/>
</dbReference>
<keyword evidence="8" id="KW-1185">Reference proteome</keyword>
<dbReference type="InterPro" id="IPR011701">
    <property type="entry name" value="MFS"/>
</dbReference>
<feature type="transmembrane region" description="Helical" evidence="5">
    <location>
        <begin position="110"/>
        <end position="134"/>
    </location>
</feature>
<dbReference type="EMBL" id="CP015515">
    <property type="protein sequence ID" value="AND17137.1"/>
    <property type="molecule type" value="Genomic_DNA"/>
</dbReference>
<feature type="transmembrane region" description="Helical" evidence="5">
    <location>
        <begin position="381"/>
        <end position="399"/>
    </location>
</feature>
<evidence type="ECO:0000256" key="4">
    <source>
        <dbReference type="ARBA" id="ARBA00023136"/>
    </source>
</evidence>
<dbReference type="KEGG" id="rtn:A6122_2012"/>
<feature type="transmembrane region" description="Helical" evidence="5">
    <location>
        <begin position="348"/>
        <end position="369"/>
    </location>
</feature>
<dbReference type="PANTHER" id="PTHR11360:SF284">
    <property type="entry name" value="EG:103B4.3 PROTEIN-RELATED"/>
    <property type="match status" value="1"/>
</dbReference>
<evidence type="ECO:0000256" key="1">
    <source>
        <dbReference type="ARBA" id="ARBA00004651"/>
    </source>
</evidence>
<dbReference type="Proteomes" id="UP000077071">
    <property type="component" value="Chromosome"/>
</dbReference>
<feature type="transmembrane region" description="Helical" evidence="5">
    <location>
        <begin position="55"/>
        <end position="78"/>
    </location>
</feature>
<dbReference type="InterPro" id="IPR036259">
    <property type="entry name" value="MFS_trans_sf"/>
</dbReference>
<protein>
    <recommendedName>
        <fullName evidence="6">Major facilitator superfamily (MFS) profile domain-containing protein</fullName>
    </recommendedName>
</protein>
<evidence type="ECO:0000256" key="3">
    <source>
        <dbReference type="ARBA" id="ARBA00022989"/>
    </source>
</evidence>
<dbReference type="PROSITE" id="PS50850">
    <property type="entry name" value="MFS"/>
    <property type="match status" value="1"/>
</dbReference>
<comment type="subcellular location">
    <subcellularLocation>
        <location evidence="1">Cell membrane</location>
        <topology evidence="1">Multi-pass membrane protein</topology>
    </subcellularLocation>
</comment>
<keyword evidence="2 5" id="KW-0812">Transmembrane</keyword>
<feature type="transmembrane region" description="Helical" evidence="5">
    <location>
        <begin position="263"/>
        <end position="283"/>
    </location>
</feature>
<dbReference type="GO" id="GO:0005886">
    <property type="term" value="C:plasma membrane"/>
    <property type="evidence" value="ECO:0007669"/>
    <property type="project" value="UniProtKB-SubCell"/>
</dbReference>
<keyword evidence="3 5" id="KW-1133">Transmembrane helix</keyword>
<dbReference type="Gene3D" id="1.20.1250.20">
    <property type="entry name" value="MFS general substrate transporter like domains"/>
    <property type="match status" value="2"/>
</dbReference>
<reference evidence="7 8" key="1">
    <citation type="submission" date="2016-05" db="EMBL/GenBank/DDBJ databases">
        <title>Complete genome sequence of Rathayibacter tritici NCPPB 1953.</title>
        <authorList>
            <person name="Park J."/>
            <person name="Lee H.-H."/>
            <person name="Lee S.-W."/>
            <person name="Seo Y.-S."/>
        </authorList>
    </citation>
    <scope>NUCLEOTIDE SEQUENCE [LARGE SCALE GENOMIC DNA]</scope>
    <source>
        <strain evidence="7 8">NCPPB 1953</strain>
    </source>
</reference>
<dbReference type="OrthoDB" id="146345at2"/>
<feature type="transmembrane region" description="Helical" evidence="5">
    <location>
        <begin position="175"/>
        <end position="200"/>
    </location>
</feature>
<gene>
    <name evidence="7" type="ORF">A6122_2012</name>
</gene>
<evidence type="ECO:0000313" key="7">
    <source>
        <dbReference type="EMBL" id="AND17137.1"/>
    </source>
</evidence>
<feature type="transmembrane region" description="Helical" evidence="5">
    <location>
        <begin position="146"/>
        <end position="169"/>
    </location>
</feature>
<feature type="transmembrane region" description="Helical" evidence="5">
    <location>
        <begin position="314"/>
        <end position="336"/>
    </location>
</feature>
<dbReference type="AlphaFoldDB" id="A0A160KU91"/>
<proteinExistence type="predicted"/>
<dbReference type="InterPro" id="IPR050327">
    <property type="entry name" value="Proton-linked_MCT"/>
</dbReference>
<organism evidence="7 8">
    <name type="scientific">Rathayibacter tritici</name>
    <dbReference type="NCBI Taxonomy" id="33888"/>
    <lineage>
        <taxon>Bacteria</taxon>
        <taxon>Bacillati</taxon>
        <taxon>Actinomycetota</taxon>
        <taxon>Actinomycetes</taxon>
        <taxon>Micrococcales</taxon>
        <taxon>Microbacteriaceae</taxon>
        <taxon>Rathayibacter</taxon>
    </lineage>
</organism>
<sequence length="421" mass="44403">MSEVTMDNAPSGRLARSVLWITGVAVLISVMGSSLKNTVQVYFEPMAESYGEPRGAFALATTMFALTIAVASPIVGVLSDRLGPLVVLRSGLVVSAGMFVSLSFAQNFVLLAVLYGTLGAIGYASLSYIPIGVLADRAFPPERRGFFYALLTNGTALGFILLVPLWIWLESVTTWQSVMLVLGGVFIVVFLPLSFTVRIVEPAARSVSDSPQRRLRGMTAALSVPFAPLALAFMACGATMAFVDVHLMPDMADHGVTSTAMSSAMILIGSTEIIGAFIAGLLCDRGFVRGVLLAAYLLRGSAVLLLAVGPNDVVVQFFGVVFGSSYLMTVVATTVWIVESYPARVRGLLLGVLWAVHQVGAALSSQVGAVLHDHVGGYEPILYTGSVSCAMSLAIVACLRGPKKREKNAGPSDVSVLDTTN</sequence>
<feature type="domain" description="Major facilitator superfamily (MFS) profile" evidence="6">
    <location>
        <begin position="18"/>
        <end position="404"/>
    </location>
</feature>
<feature type="transmembrane region" description="Helical" evidence="5">
    <location>
        <begin position="220"/>
        <end position="243"/>
    </location>
</feature>
<dbReference type="PATRIC" id="fig|33888.3.peg.2222"/>
<dbReference type="GO" id="GO:0022857">
    <property type="term" value="F:transmembrane transporter activity"/>
    <property type="evidence" value="ECO:0007669"/>
    <property type="project" value="InterPro"/>
</dbReference>
<feature type="transmembrane region" description="Helical" evidence="5">
    <location>
        <begin position="290"/>
        <end position="308"/>
    </location>
</feature>
<evidence type="ECO:0000256" key="5">
    <source>
        <dbReference type="SAM" id="Phobius"/>
    </source>
</evidence>